<dbReference type="GO" id="GO:0005509">
    <property type="term" value="F:calcium ion binding"/>
    <property type="evidence" value="ECO:0007669"/>
    <property type="project" value="InterPro"/>
</dbReference>
<sequence>MPNSATANGWFTRSGQTIVGWSTSDGGSLSHALGGTFTTNSATTLYPVWTCAAGADPVVSSGLVLRLDADNTCSTGTSGKWRDVSGNSRDLSWVNSPTLGTDYGKYYEFNRGNSHYGTLTSSGLSDFTNGFSITFWARFDATAGGGWERIIDLGKGDSNENIVVAREWTSNRLVIEFRRGSTETYECSSAIITDGQWAHFSITVNSSGTCAIYKNGTSQTLFTNAIRATPFMPINIERTSNLVGDSNWTADAFFDGGIGDLAIYNRALTSSEVSTNYSAQLATPSTYTITLNKGTTGTGSNQTLTKTHGQALTLPDSATANSYFTRTGYTVTGWSTSDGGSQSHALSGSFTTDSATTLYPVWTGNTYTITYDSNGGSSASNGTFTVGGSGLTLPTVTRNGYAFAGWYEASNFSGSQLTSPYSPPQTRTVYAKWTAIGNRFADFTSAIPGSANSSGISLRFVGDGLPSGRNSWSAEAWFNEKTHSANQNPILSQGLDNGASGFAVLIVNGSTGRELSIVNGSFLPAIAVPIEQNTWNHFAYTFDNGSYRIYLNGSLVGSGTTATITDVGSFLIGENSYYQTGTARHVFHGRIDQVKIWSKPLTLAEVQTSMHARGSGGISNLNHLYTFDNASNPGLDEVGSKNLSNNGTGTAVSYSSFSMAIRTPSSGLSTTVGNVFNLPAVAPGGDGVKTFAVTAGTLPAGLSLNPASGTISGTPTSAGNQSVTVSVTDEASQTVSTSSFTISVNANTYTITYDSNGGSSASNGTFTVGGSGLTLPTVTRTGYTFAGWYEASDFSGSQLTSPYSPTQTRTVYAKWTANTYNVTYDEKGGSTVTDGTFTTGGSVELPSAPTRAGFIFGGWSATDGGSAVSSPYSPGVTSNITLYAVWITIAPPTNVQATAGNQTVTVSWLPPSTALSQPPTAYRVEYSTTGTGSWTTADATLASTVRSLEITGLSNGTNYYVRVAAVYSGVNGVYGYPWTLIFESTTPARQSTAMVYTNTNGLTGNDVDLSRTDFSRVRYYVGAKYASGDATRLFVDANFDKSMTNLGSNSETYANGNLHRLQVPTTAGGTQSQFELHGNISNLDVMSNSSAVTQGTGLSGRLEIWPWNYGPTPQTGLSGGSLNTGTYDDGDSWVAGGTYGSFQLHNIGTGAQTIFAWNNHGATPEIGFGNNVSNSNPDWTFASREGGYTQRADFLFQSYANLSVTPKGNYTISYNANSASSGNLPSNQTKIQGTNLTLASNSGNLARTGYTYAGWNTQADGSGTSFAAGATYTLDEGDELFARWTANQYAFNGNTASGSTSSLTFAGSTLIAPSNGFTVPTGFTFGGWCSAALASAAAACSGTTYLAGANLPTPASATVTLYAIWVASTFTITYEYNGADGGTRPVTNTFTTGGTAITLPTPTKTGYTFAGWFAEVGLATSVGSAGANYSPTSTTTIYAKWTANSNTVTFKSNFVGGANDATQSIVSGTATNLTSTSFTRTGYTFAGWNTLADGTGTNYTNGESVTLTGALTLFAKWTVATYTITYNYNSATGGNSVASGTFTTGGSNLVLPVPTRTGYTFAGWFDDSGFAGSALGSSISATSSKTIYAKWDAATFTVLYDYNSATGGNTTASNTFTTGSTAITPPTPTKTGYTFAGWFESSSFTGSAVSSSYTTTQNRTLYAKWTAINYTVTYNANLLVGADTIAPNSGSVPTNNTNYNIGQSFSVAANTGSLARTGYTFAGWVTNADGTGTAKNSGETITFGAANINLYPQWTPNTYTISYNLNGGSGSLSGAPTSWTVGDSNVTLPSSGFTRTGYNFAGWAKTQGGSVVNNSFNNFGNVTLYAVWTIKSISYTFGKGTAAGLTIASWPADSSANFGTTITLPSLSGTTVTISGGSYLFFGWTSGGTTYQSGSTFTLGETAPTFTAEWVQVFDVRYGFAGGTHAVAGDTDDECTTGGLCVNSQSITLRTAPTRTGYTFDGWRVQDTGTTKAAGATHILSATQYLFYAQWTAVDYDFSYNSMGGSSSHASVTANIGQLVTMPNPGSRTGYTFAGWSPDGGSTKYAIGSTFLVGTESKAFIAQWTPNVYTVVFDWQGASGTPTPDASYTVGTGSLTLPVIGDRTRDGFTFGGWSETAGGTTAVSNFVPTANDVLYAIWNDGNYTLSYNGQGASAGSGSGSVARGQSVNLPTPVRAGFVFNGWYDAETGGNKIGNGGQAHTPNRSKTMHARWVQKSLWGVDLATLESGSEYTASNSTEVDVTLTHVPTNTAARVKVPAGALPNGTKVNVQYFKDTDRQSALIPGDNSYFFSVLVSWLSGTGSSATVPNTNAGKPIEVTLTNTAIKAGAMAYMVIGDEVRELGRATQDGTITVQLTEDPEIVVAATAPANPGSVVASGGNQQATISWSAPSTNGGAQITGYTVTASPGGATCTTATTSCSITGLTNGTAYTFSVVATNSVGSSSGASSSSVTPAVVTYTVTFNSNGGSNVSNGSFTSGGSVSEPTAPTRSGFTFDGWSTTQNNAATKVTFPYSPGVTNNITLYALWTQVQSSGGSGGSGGGGSSPTPTVTPRPTPGPTPAPTPTAPPSQIGFKPTPPATPVVETGPVGTVVGSSEQVRVVKDAPSEKIVATAGSWQLEIKPPVTEETTKPVTEKLELQFPVASRAQIAGTGLQPNTTVEAWVFSEPMYVGTIKVGPDGSFASNLTLPRNLLPGQHTLQIGSLNSQGRLVTLSVPITIKGSVTVGTFRGFVAIFTKDLQGQELTARVAGKWIRQNPVRNFKTNNYSRLVRFTGAGYNIVIDVYINKKFYKRYTTRTR</sequence>
<evidence type="ECO:0000313" key="6">
    <source>
        <dbReference type="EMBL" id="CAB4550405.1"/>
    </source>
</evidence>
<dbReference type="SUPFAM" id="SSF49313">
    <property type="entry name" value="Cadherin-like"/>
    <property type="match status" value="1"/>
</dbReference>
<dbReference type="EMBL" id="CAEZST010000020">
    <property type="protein sequence ID" value="CAB4550405.1"/>
    <property type="molecule type" value="Genomic_DNA"/>
</dbReference>
<feature type="domain" description="Fibronectin type-III" evidence="5">
    <location>
        <begin position="2365"/>
        <end position="2454"/>
    </location>
</feature>
<feature type="region of interest" description="Disordered" evidence="4">
    <location>
        <begin position="2528"/>
        <end position="2585"/>
    </location>
</feature>
<dbReference type="GO" id="GO:0016020">
    <property type="term" value="C:membrane"/>
    <property type="evidence" value="ECO:0007669"/>
    <property type="project" value="InterPro"/>
</dbReference>
<comment type="subcellular location">
    <subcellularLocation>
        <location evidence="1">Cell envelope</location>
    </subcellularLocation>
</comment>
<dbReference type="SMART" id="SM00060">
    <property type="entry name" value="FN3"/>
    <property type="match status" value="2"/>
</dbReference>
<dbReference type="NCBIfam" id="TIGR02543">
    <property type="entry name" value="List_Bact_rpt"/>
    <property type="match status" value="9"/>
</dbReference>
<dbReference type="InterPro" id="IPR003961">
    <property type="entry name" value="FN3_dom"/>
</dbReference>
<feature type="region of interest" description="Disordered" evidence="4">
    <location>
        <begin position="2465"/>
        <end position="2493"/>
    </location>
</feature>
<keyword evidence="3" id="KW-1015">Disulfide bond</keyword>
<name>A0A6J6CGV2_9ZZZZ</name>
<evidence type="ECO:0000256" key="1">
    <source>
        <dbReference type="ARBA" id="ARBA00004196"/>
    </source>
</evidence>
<dbReference type="InterPro" id="IPR013783">
    <property type="entry name" value="Ig-like_fold"/>
</dbReference>
<dbReference type="Pfam" id="PF00041">
    <property type="entry name" value="fn3"/>
    <property type="match status" value="2"/>
</dbReference>
<dbReference type="InterPro" id="IPR006558">
    <property type="entry name" value="LamG-like"/>
</dbReference>
<dbReference type="SUPFAM" id="SSF49265">
    <property type="entry name" value="Fibronectin type III"/>
    <property type="match status" value="2"/>
</dbReference>
<dbReference type="Pfam" id="PF13385">
    <property type="entry name" value="Laminin_G_3"/>
    <property type="match status" value="2"/>
</dbReference>
<dbReference type="SUPFAM" id="SSF49899">
    <property type="entry name" value="Concanavalin A-like lectins/glucanases"/>
    <property type="match status" value="2"/>
</dbReference>
<dbReference type="InterPro" id="IPR013378">
    <property type="entry name" value="InlB-like_B-rpt"/>
</dbReference>
<evidence type="ECO:0000259" key="5">
    <source>
        <dbReference type="PROSITE" id="PS50853"/>
    </source>
</evidence>
<proteinExistence type="predicted"/>
<dbReference type="SMART" id="SM00560">
    <property type="entry name" value="LamGL"/>
    <property type="match status" value="1"/>
</dbReference>
<feature type="compositionally biased region" description="Pro residues" evidence="4">
    <location>
        <begin position="2546"/>
        <end position="2564"/>
    </location>
</feature>
<reference evidence="6" key="1">
    <citation type="submission" date="2020-05" db="EMBL/GenBank/DDBJ databases">
        <authorList>
            <person name="Chiriac C."/>
            <person name="Salcher M."/>
            <person name="Ghai R."/>
            <person name="Kavagutti S V."/>
        </authorList>
    </citation>
    <scope>NUCLEOTIDE SEQUENCE</scope>
</reference>
<dbReference type="InterPro" id="IPR042229">
    <property type="entry name" value="Listeria/Bacterioides_rpt_sf"/>
</dbReference>
<protein>
    <submittedName>
        <fullName evidence="6">Unannotated protein</fullName>
    </submittedName>
</protein>
<feature type="compositionally biased region" description="Gly residues" evidence="4">
    <location>
        <begin position="2531"/>
        <end position="2541"/>
    </location>
</feature>
<dbReference type="InterPro" id="IPR036116">
    <property type="entry name" value="FN3_sf"/>
</dbReference>
<gene>
    <name evidence="6" type="ORF">UFOPK1503_01007</name>
</gene>
<accession>A0A6J6CGV2</accession>
<dbReference type="InterPro" id="IPR013320">
    <property type="entry name" value="ConA-like_dom_sf"/>
</dbReference>
<dbReference type="PROSITE" id="PS50853">
    <property type="entry name" value="FN3"/>
    <property type="match status" value="2"/>
</dbReference>
<dbReference type="InterPro" id="IPR015919">
    <property type="entry name" value="Cadherin-like_sf"/>
</dbReference>
<dbReference type="Gene3D" id="2.60.40.10">
    <property type="entry name" value="Immunoglobulins"/>
    <property type="match status" value="3"/>
</dbReference>
<dbReference type="GO" id="GO:0030313">
    <property type="term" value="C:cell envelope"/>
    <property type="evidence" value="ECO:0007669"/>
    <property type="project" value="UniProtKB-SubCell"/>
</dbReference>
<evidence type="ECO:0000256" key="2">
    <source>
        <dbReference type="ARBA" id="ARBA00022729"/>
    </source>
</evidence>
<feature type="compositionally biased region" description="Polar residues" evidence="4">
    <location>
        <begin position="2481"/>
        <end position="2493"/>
    </location>
</feature>
<dbReference type="Gene3D" id="2.60.40.4270">
    <property type="entry name" value="Listeria-Bacteroides repeat domain"/>
    <property type="match status" value="16"/>
</dbReference>
<feature type="domain" description="Fibronectin type-III" evidence="5">
    <location>
        <begin position="891"/>
        <end position="989"/>
    </location>
</feature>
<evidence type="ECO:0000256" key="3">
    <source>
        <dbReference type="ARBA" id="ARBA00023157"/>
    </source>
</evidence>
<dbReference type="CDD" id="cd00063">
    <property type="entry name" value="FN3"/>
    <property type="match status" value="2"/>
</dbReference>
<evidence type="ECO:0000256" key="4">
    <source>
        <dbReference type="SAM" id="MobiDB-lite"/>
    </source>
</evidence>
<feature type="compositionally biased region" description="Low complexity" evidence="4">
    <location>
        <begin position="2465"/>
        <end position="2480"/>
    </location>
</feature>
<dbReference type="Pfam" id="PF09479">
    <property type="entry name" value="Flg_new"/>
    <property type="match status" value="16"/>
</dbReference>
<dbReference type="Gene3D" id="2.60.120.200">
    <property type="match status" value="2"/>
</dbReference>
<keyword evidence="2" id="KW-0732">Signal</keyword>
<organism evidence="6">
    <name type="scientific">freshwater metagenome</name>
    <dbReference type="NCBI Taxonomy" id="449393"/>
    <lineage>
        <taxon>unclassified sequences</taxon>
        <taxon>metagenomes</taxon>
        <taxon>ecological metagenomes</taxon>
    </lineage>
</organism>